<reference evidence="1 3" key="3">
    <citation type="submission" date="2019-07" db="EMBL/GenBank/DDBJ databases">
        <title>Whole genome shotgun sequence of Methylobacterium oxalidis NBRC 107715.</title>
        <authorList>
            <person name="Hosoyama A."/>
            <person name="Uohara A."/>
            <person name="Ohji S."/>
            <person name="Ichikawa N."/>
        </authorList>
    </citation>
    <scope>NUCLEOTIDE SEQUENCE [LARGE SCALE GENOMIC DNA]</scope>
    <source>
        <strain evidence="1 3">NBRC 107715</strain>
    </source>
</reference>
<name>A0A512JBU0_9HYPH</name>
<protein>
    <submittedName>
        <fullName evidence="1">Uncharacterized protein</fullName>
    </submittedName>
</protein>
<keyword evidence="4" id="KW-1185">Reference proteome</keyword>
<dbReference type="EMBL" id="BJZU01000153">
    <property type="protein sequence ID" value="GEP07427.1"/>
    <property type="molecule type" value="Genomic_DNA"/>
</dbReference>
<reference evidence="4" key="2">
    <citation type="journal article" date="2019" name="Int. J. Syst. Evol. Microbiol.">
        <title>The Global Catalogue of Microorganisms (GCM) 10K type strain sequencing project: providing services to taxonomists for standard genome sequencing and annotation.</title>
        <authorList>
            <consortium name="The Broad Institute Genomics Platform"/>
            <consortium name="The Broad Institute Genome Sequencing Center for Infectious Disease"/>
            <person name="Wu L."/>
            <person name="Ma J."/>
        </authorList>
    </citation>
    <scope>NUCLEOTIDE SEQUENCE [LARGE SCALE GENOMIC DNA]</scope>
    <source>
        <strain evidence="4">NBRC 107715</strain>
    </source>
</reference>
<gene>
    <name evidence="2" type="ORF">GCM10007888_37410</name>
    <name evidence="1" type="ORF">MOX02_54650</name>
</gene>
<evidence type="ECO:0000313" key="4">
    <source>
        <dbReference type="Proteomes" id="UP001156856"/>
    </source>
</evidence>
<sequence length="118" mass="12756">MPDKPLEPSTAFAEAVQSHGRAIEHAVARILNGDDIDLVLGALRSYLDDLRILIERHPGIEAAASDLLTTAGAFIDANRVTSGADARQRRFLAEAVLRFTARLEAARPSENARRIGLA</sequence>
<reference evidence="2" key="4">
    <citation type="submission" date="2023-01" db="EMBL/GenBank/DDBJ databases">
        <title>Draft genome sequence of Methylobacterium oxalidis strain NBRC 107715.</title>
        <authorList>
            <person name="Sun Q."/>
            <person name="Mori K."/>
        </authorList>
    </citation>
    <scope>NUCLEOTIDE SEQUENCE</scope>
    <source>
        <strain evidence="2">NBRC 107715</strain>
    </source>
</reference>
<dbReference type="OrthoDB" id="8007567at2"/>
<dbReference type="EMBL" id="BSPK01000069">
    <property type="protein sequence ID" value="GLS65359.1"/>
    <property type="molecule type" value="Genomic_DNA"/>
</dbReference>
<evidence type="ECO:0000313" key="2">
    <source>
        <dbReference type="EMBL" id="GLS65359.1"/>
    </source>
</evidence>
<organism evidence="1 3">
    <name type="scientific">Methylobacterium oxalidis</name>
    <dbReference type="NCBI Taxonomy" id="944322"/>
    <lineage>
        <taxon>Bacteria</taxon>
        <taxon>Pseudomonadati</taxon>
        <taxon>Pseudomonadota</taxon>
        <taxon>Alphaproteobacteria</taxon>
        <taxon>Hyphomicrobiales</taxon>
        <taxon>Methylobacteriaceae</taxon>
        <taxon>Methylobacterium</taxon>
    </lineage>
</organism>
<comment type="caution">
    <text evidence="1">The sequence shown here is derived from an EMBL/GenBank/DDBJ whole genome shotgun (WGS) entry which is preliminary data.</text>
</comment>
<dbReference type="RefSeq" id="WP_147028880.1">
    <property type="nucleotide sequence ID" value="NZ_BJZU01000153.1"/>
</dbReference>
<dbReference type="AlphaFoldDB" id="A0A512JBU0"/>
<evidence type="ECO:0000313" key="1">
    <source>
        <dbReference type="EMBL" id="GEP07427.1"/>
    </source>
</evidence>
<dbReference type="Proteomes" id="UP000321960">
    <property type="component" value="Unassembled WGS sequence"/>
</dbReference>
<reference evidence="2" key="1">
    <citation type="journal article" date="2014" name="Int. J. Syst. Evol. Microbiol.">
        <title>Complete genome of a new Firmicutes species belonging to the dominant human colonic microbiota ('Ruminococcus bicirculans') reveals two chromosomes and a selective capacity to utilize plant glucans.</title>
        <authorList>
            <consortium name="NISC Comparative Sequencing Program"/>
            <person name="Wegmann U."/>
            <person name="Louis P."/>
            <person name="Goesmann A."/>
            <person name="Henrissat B."/>
            <person name="Duncan S.H."/>
            <person name="Flint H.J."/>
        </authorList>
    </citation>
    <scope>NUCLEOTIDE SEQUENCE</scope>
    <source>
        <strain evidence="2">NBRC 107715</strain>
    </source>
</reference>
<proteinExistence type="predicted"/>
<evidence type="ECO:0000313" key="3">
    <source>
        <dbReference type="Proteomes" id="UP000321960"/>
    </source>
</evidence>
<dbReference type="Proteomes" id="UP001156856">
    <property type="component" value="Unassembled WGS sequence"/>
</dbReference>
<accession>A0A512JBU0</accession>